<comment type="subcellular location">
    <subcellularLocation>
        <location evidence="1">Membrane</location>
        <topology evidence="1">Single-pass type I membrane protein</topology>
    </subcellularLocation>
</comment>
<evidence type="ECO:0000256" key="6">
    <source>
        <dbReference type="ARBA" id="ARBA00022989"/>
    </source>
</evidence>
<dbReference type="OrthoDB" id="991447at2759"/>
<dbReference type="Pfam" id="PF08263">
    <property type="entry name" value="LRRNT_2"/>
    <property type="match status" value="1"/>
</dbReference>
<sequence length="180" mass="20641">MLSILFFPCGNYDQIFSITAIFSVEMKTMKMKSRRNLQMTFYRNSNVLCSENEKQALLSFKQDLVDDSNRFLSWVVKESCCMGFFIPSFMDLVINLRYLNLGDSGFGGTVFYQLGNLLCLHHLDLQEDDPTPLRANPIVVQMKQHNDEVAKKFKPLSTLHAGVSNVMFTRIMTCTTPKEV</sequence>
<keyword evidence="7" id="KW-0472">Membrane</keyword>
<organism evidence="11 12">
    <name type="scientific">Rhamnella rubrinervis</name>
    <dbReference type="NCBI Taxonomy" id="2594499"/>
    <lineage>
        <taxon>Eukaryota</taxon>
        <taxon>Viridiplantae</taxon>
        <taxon>Streptophyta</taxon>
        <taxon>Embryophyta</taxon>
        <taxon>Tracheophyta</taxon>
        <taxon>Spermatophyta</taxon>
        <taxon>Magnoliopsida</taxon>
        <taxon>eudicotyledons</taxon>
        <taxon>Gunneridae</taxon>
        <taxon>Pentapetalae</taxon>
        <taxon>rosids</taxon>
        <taxon>fabids</taxon>
        <taxon>Rosales</taxon>
        <taxon>Rhamnaceae</taxon>
        <taxon>rhamnoid group</taxon>
        <taxon>Rhamneae</taxon>
        <taxon>Rhamnella</taxon>
    </lineage>
</organism>
<evidence type="ECO:0000256" key="8">
    <source>
        <dbReference type="ARBA" id="ARBA00023170"/>
    </source>
</evidence>
<evidence type="ECO:0000313" key="11">
    <source>
        <dbReference type="EMBL" id="KAF3448157.1"/>
    </source>
</evidence>
<keyword evidence="2" id="KW-0433">Leucine-rich repeat</keyword>
<keyword evidence="6" id="KW-1133">Transmembrane helix</keyword>
<protein>
    <recommendedName>
        <fullName evidence="10">Leucine-rich repeat-containing N-terminal plant-type domain-containing protein</fullName>
    </recommendedName>
</protein>
<dbReference type="InterPro" id="IPR046956">
    <property type="entry name" value="RLP23-like"/>
</dbReference>
<keyword evidence="5" id="KW-0677">Repeat</keyword>
<evidence type="ECO:0000256" key="7">
    <source>
        <dbReference type="ARBA" id="ARBA00023136"/>
    </source>
</evidence>
<evidence type="ECO:0000256" key="3">
    <source>
        <dbReference type="ARBA" id="ARBA00022692"/>
    </source>
</evidence>
<proteinExistence type="predicted"/>
<dbReference type="GO" id="GO:0016020">
    <property type="term" value="C:membrane"/>
    <property type="evidence" value="ECO:0007669"/>
    <property type="project" value="UniProtKB-SubCell"/>
</dbReference>
<evidence type="ECO:0000256" key="4">
    <source>
        <dbReference type="ARBA" id="ARBA00022729"/>
    </source>
</evidence>
<dbReference type="Proteomes" id="UP000796880">
    <property type="component" value="Unassembled WGS sequence"/>
</dbReference>
<name>A0A8K0H900_9ROSA</name>
<gene>
    <name evidence="11" type="ORF">FNV43_RR08868</name>
</gene>
<keyword evidence="8" id="KW-0675">Receptor</keyword>
<feature type="domain" description="Leucine-rich repeat-containing N-terminal plant-type" evidence="10">
    <location>
        <begin position="51"/>
        <end position="81"/>
    </location>
</feature>
<evidence type="ECO:0000259" key="10">
    <source>
        <dbReference type="Pfam" id="PF08263"/>
    </source>
</evidence>
<keyword evidence="3" id="KW-0812">Transmembrane</keyword>
<evidence type="ECO:0000256" key="5">
    <source>
        <dbReference type="ARBA" id="ARBA00022737"/>
    </source>
</evidence>
<evidence type="ECO:0000256" key="9">
    <source>
        <dbReference type="ARBA" id="ARBA00023180"/>
    </source>
</evidence>
<dbReference type="SUPFAM" id="SSF52058">
    <property type="entry name" value="L domain-like"/>
    <property type="match status" value="1"/>
</dbReference>
<dbReference type="AlphaFoldDB" id="A0A8K0H900"/>
<evidence type="ECO:0000313" key="12">
    <source>
        <dbReference type="Proteomes" id="UP000796880"/>
    </source>
</evidence>
<accession>A0A8K0H900</accession>
<dbReference type="EMBL" id="VOIH02000004">
    <property type="protein sequence ID" value="KAF3448157.1"/>
    <property type="molecule type" value="Genomic_DNA"/>
</dbReference>
<evidence type="ECO:0000256" key="2">
    <source>
        <dbReference type="ARBA" id="ARBA00022614"/>
    </source>
</evidence>
<keyword evidence="4" id="KW-0732">Signal</keyword>
<evidence type="ECO:0000256" key="1">
    <source>
        <dbReference type="ARBA" id="ARBA00004479"/>
    </source>
</evidence>
<keyword evidence="12" id="KW-1185">Reference proteome</keyword>
<dbReference type="Gene3D" id="3.80.10.10">
    <property type="entry name" value="Ribonuclease Inhibitor"/>
    <property type="match status" value="1"/>
</dbReference>
<dbReference type="PANTHER" id="PTHR48063">
    <property type="entry name" value="LRR RECEPTOR-LIKE KINASE"/>
    <property type="match status" value="1"/>
</dbReference>
<dbReference type="InterPro" id="IPR032675">
    <property type="entry name" value="LRR_dom_sf"/>
</dbReference>
<reference evidence="11" key="1">
    <citation type="submission" date="2020-03" db="EMBL/GenBank/DDBJ databases">
        <title>A high-quality chromosome-level genome assembly of a woody plant with both climbing and erect habits, Rhamnella rubrinervis.</title>
        <authorList>
            <person name="Lu Z."/>
            <person name="Yang Y."/>
            <person name="Zhu X."/>
            <person name="Sun Y."/>
        </authorList>
    </citation>
    <scope>NUCLEOTIDE SEQUENCE</scope>
    <source>
        <strain evidence="11">BYM</strain>
        <tissue evidence="11">Leaf</tissue>
    </source>
</reference>
<dbReference type="PANTHER" id="PTHR48063:SF112">
    <property type="entry name" value="RECEPTOR LIKE PROTEIN 30-LIKE"/>
    <property type="match status" value="1"/>
</dbReference>
<dbReference type="InterPro" id="IPR013210">
    <property type="entry name" value="LRR_N_plant-typ"/>
</dbReference>
<keyword evidence="9" id="KW-0325">Glycoprotein</keyword>
<comment type="caution">
    <text evidence="11">The sequence shown here is derived from an EMBL/GenBank/DDBJ whole genome shotgun (WGS) entry which is preliminary data.</text>
</comment>